<protein>
    <recommendedName>
        <fullName evidence="2">NYN domain-containing protein</fullName>
    </recommendedName>
</protein>
<dbReference type="AlphaFoldDB" id="A0A0G4F9R0"/>
<evidence type="ECO:0000313" key="3">
    <source>
        <dbReference type="EMBL" id="CEM09120.1"/>
    </source>
</evidence>
<dbReference type="InParanoid" id="A0A0G4F9R0"/>
<organism evidence="3 4">
    <name type="scientific">Vitrella brassicaformis (strain CCMP3155)</name>
    <dbReference type="NCBI Taxonomy" id="1169540"/>
    <lineage>
        <taxon>Eukaryota</taxon>
        <taxon>Sar</taxon>
        <taxon>Alveolata</taxon>
        <taxon>Colpodellida</taxon>
        <taxon>Vitrellaceae</taxon>
        <taxon>Vitrella</taxon>
    </lineage>
</organism>
<evidence type="ECO:0000259" key="2">
    <source>
        <dbReference type="Pfam" id="PF01936"/>
    </source>
</evidence>
<dbReference type="VEuPathDB" id="CryptoDB:Vbra_14791"/>
<keyword evidence="4" id="KW-1185">Reference proteome</keyword>
<feature type="region of interest" description="Disordered" evidence="1">
    <location>
        <begin position="433"/>
        <end position="459"/>
    </location>
</feature>
<feature type="domain" description="NYN" evidence="2">
    <location>
        <begin position="327"/>
        <end position="426"/>
    </location>
</feature>
<dbReference type="InterPro" id="IPR021139">
    <property type="entry name" value="NYN"/>
</dbReference>
<sequence>MRLSHLSGLHYDSIVLCHGQRPLTTAAPGSVENRAIRRHRRRQGDGTQPHGIPTIDCLVANPKETKPQATRMTEVLQLARLLPLDLPEEIPPAYLAPGTAYRRSIEQRLRKDLKEPHPVSQDEEDFDYFKCDQRGDRPRTEDQMKAVLQEEWEKLVQLYFKSVVKLRRMWEISRPAQLRLDRLNTTLVPPSNGMTSPHVFAQHPTPSKTRHLTGPFSPAASTPGDYFPPNSHLASQSPYLPHAQSVPNTPNAIRPHSSFLPNASLASLVVDGGYWYRTFEQSYGKAPQVEDFEVLVRKIETKWGLHVSPFHSLYVSTDPNELSNATHAKEQLRHFHRALKSRKRYDVFETKLKPSGKQRGGDIKIALELHTREMDRDVDALVLVAGDGDFEIVLDILKSCIDRKPVYLVSWAYNTSPELPSKVRDVLYLDRETQSQPATPCPAPPHLPALPPLLTLPPS</sequence>
<evidence type="ECO:0000313" key="4">
    <source>
        <dbReference type="Proteomes" id="UP000041254"/>
    </source>
</evidence>
<dbReference type="Pfam" id="PF01936">
    <property type="entry name" value="NYN"/>
    <property type="match status" value="1"/>
</dbReference>
<feature type="compositionally biased region" description="Pro residues" evidence="1">
    <location>
        <begin position="439"/>
        <end position="459"/>
    </location>
</feature>
<evidence type="ECO:0000256" key="1">
    <source>
        <dbReference type="SAM" id="MobiDB-lite"/>
    </source>
</evidence>
<dbReference type="Proteomes" id="UP000041254">
    <property type="component" value="Unassembled WGS sequence"/>
</dbReference>
<proteinExistence type="predicted"/>
<gene>
    <name evidence="3" type="ORF">Vbra_14791</name>
</gene>
<dbReference type="EMBL" id="CDMY01000393">
    <property type="protein sequence ID" value="CEM09120.1"/>
    <property type="molecule type" value="Genomic_DNA"/>
</dbReference>
<name>A0A0G4F9R0_VITBC</name>
<accession>A0A0G4F9R0</accession>
<reference evidence="3 4" key="1">
    <citation type="submission" date="2014-11" db="EMBL/GenBank/DDBJ databases">
        <authorList>
            <person name="Zhu J."/>
            <person name="Qi W."/>
            <person name="Song R."/>
        </authorList>
    </citation>
    <scope>NUCLEOTIDE SEQUENCE [LARGE SCALE GENOMIC DNA]</scope>
</reference>
<dbReference type="GO" id="GO:0004540">
    <property type="term" value="F:RNA nuclease activity"/>
    <property type="evidence" value="ECO:0007669"/>
    <property type="project" value="InterPro"/>
</dbReference>
<dbReference type="Gene3D" id="3.40.50.1010">
    <property type="entry name" value="5'-nuclease"/>
    <property type="match status" value="1"/>
</dbReference>